<dbReference type="GO" id="GO:0004252">
    <property type="term" value="F:serine-type endopeptidase activity"/>
    <property type="evidence" value="ECO:0007669"/>
    <property type="project" value="InterPro"/>
</dbReference>
<dbReference type="CDD" id="cd00190">
    <property type="entry name" value="Tryp_SPc"/>
    <property type="match status" value="1"/>
</dbReference>
<dbReference type="PROSITE" id="PS50240">
    <property type="entry name" value="TRYPSIN_DOM"/>
    <property type="match status" value="1"/>
</dbReference>
<dbReference type="PROSITE" id="PS00134">
    <property type="entry name" value="TRYPSIN_HIS"/>
    <property type="match status" value="1"/>
</dbReference>
<keyword evidence="2" id="KW-0865">Zymogen</keyword>
<proteinExistence type="predicted"/>
<organism evidence="5 6">
    <name type="scientific">Gopherus evgoodei</name>
    <name type="common">Goodes thornscrub tortoise</name>
    <dbReference type="NCBI Taxonomy" id="1825980"/>
    <lineage>
        <taxon>Eukaryota</taxon>
        <taxon>Metazoa</taxon>
        <taxon>Chordata</taxon>
        <taxon>Craniata</taxon>
        <taxon>Vertebrata</taxon>
        <taxon>Euteleostomi</taxon>
        <taxon>Archelosauria</taxon>
        <taxon>Testudinata</taxon>
        <taxon>Testudines</taxon>
        <taxon>Cryptodira</taxon>
        <taxon>Durocryptodira</taxon>
        <taxon>Testudinoidea</taxon>
        <taxon>Testudinidae</taxon>
        <taxon>Gopherus</taxon>
    </lineage>
</organism>
<evidence type="ECO:0000256" key="3">
    <source>
        <dbReference type="ARBA" id="ARBA00023157"/>
    </source>
</evidence>
<dbReference type="PANTHER" id="PTHR24271">
    <property type="entry name" value="KALLIKREIN-RELATED"/>
    <property type="match status" value="1"/>
</dbReference>
<dbReference type="PANTHER" id="PTHR24271:SF81">
    <property type="entry name" value="GRANZYME B"/>
    <property type="match status" value="1"/>
</dbReference>
<reference evidence="5" key="2">
    <citation type="submission" date="2025-08" db="UniProtKB">
        <authorList>
            <consortium name="Ensembl"/>
        </authorList>
    </citation>
    <scope>IDENTIFICATION</scope>
</reference>
<feature type="domain" description="Peptidase S1" evidence="4">
    <location>
        <begin position="19"/>
        <end position="242"/>
    </location>
</feature>
<dbReference type="Pfam" id="PF00089">
    <property type="entry name" value="Trypsin"/>
    <property type="match status" value="1"/>
</dbReference>
<dbReference type="GO" id="GO:0006508">
    <property type="term" value="P:proteolysis"/>
    <property type="evidence" value="ECO:0007669"/>
    <property type="project" value="InterPro"/>
</dbReference>
<keyword evidence="1" id="KW-0732">Signal</keyword>
<dbReference type="Gene3D" id="2.40.10.10">
    <property type="entry name" value="Trypsin-like serine proteases"/>
    <property type="match status" value="3"/>
</dbReference>
<dbReference type="InterPro" id="IPR009003">
    <property type="entry name" value="Peptidase_S1_PA"/>
</dbReference>
<evidence type="ECO:0000313" key="5">
    <source>
        <dbReference type="Ensembl" id="ENSGEVP00005016790.1"/>
    </source>
</evidence>
<reference evidence="5" key="3">
    <citation type="submission" date="2025-09" db="UniProtKB">
        <authorList>
            <consortium name="Ensembl"/>
        </authorList>
    </citation>
    <scope>IDENTIFICATION</scope>
</reference>
<name>A0A8C4Y3G1_9SAUR</name>
<evidence type="ECO:0000256" key="2">
    <source>
        <dbReference type="ARBA" id="ARBA00023145"/>
    </source>
</evidence>
<evidence type="ECO:0000313" key="6">
    <source>
        <dbReference type="Proteomes" id="UP000694390"/>
    </source>
</evidence>
<dbReference type="InterPro" id="IPR018114">
    <property type="entry name" value="TRYPSIN_HIS"/>
</dbReference>
<reference evidence="5" key="1">
    <citation type="submission" date="2019-06" db="EMBL/GenBank/DDBJ databases">
        <title>G10K-VGP Goodes thornscrub tortoise genome, primary haplotype.</title>
        <authorList>
            <person name="Murphy B."/>
            <person name="Edwards T."/>
            <person name="Rhie A."/>
            <person name="Koren S."/>
            <person name="Phillippy A."/>
            <person name="Fedrigo O."/>
            <person name="Haase B."/>
            <person name="Mountcastle J."/>
            <person name="Lewin H."/>
            <person name="Damas J."/>
            <person name="Howe K."/>
            <person name="Formenti G."/>
            <person name="Myers G."/>
            <person name="Durbin R."/>
            <person name="Jarvis E.D."/>
        </authorList>
    </citation>
    <scope>NUCLEOTIDE SEQUENCE [LARGE SCALE GENOMIC DNA]</scope>
</reference>
<dbReference type="Ensembl" id="ENSGEVT00005017641.1">
    <property type="protein sequence ID" value="ENSGEVP00005016790.1"/>
    <property type="gene ID" value="ENSGEVG00005011893.1"/>
</dbReference>
<protein>
    <recommendedName>
        <fullName evidence="4">Peptidase S1 domain-containing protein</fullName>
    </recommendedName>
</protein>
<keyword evidence="3" id="KW-1015">Disulfide bond</keyword>
<dbReference type="AlphaFoldDB" id="A0A8C4Y3G1"/>
<dbReference type="InterPro" id="IPR043504">
    <property type="entry name" value="Peptidase_S1_PA_chymotrypsin"/>
</dbReference>
<evidence type="ECO:0000256" key="1">
    <source>
        <dbReference type="ARBA" id="ARBA00022729"/>
    </source>
</evidence>
<dbReference type="InterPro" id="IPR001254">
    <property type="entry name" value="Trypsin_dom"/>
</dbReference>
<accession>A0A8C4Y3G1</accession>
<dbReference type="SUPFAM" id="SSF50494">
    <property type="entry name" value="Trypsin-like serine proteases"/>
    <property type="match status" value="1"/>
</dbReference>
<dbReference type="SMART" id="SM00020">
    <property type="entry name" value="Tryp_SPc"/>
    <property type="match status" value="1"/>
</dbReference>
<dbReference type="GeneTree" id="ENSGT01030000234551"/>
<dbReference type="Proteomes" id="UP000694390">
    <property type="component" value="Chromosome 21"/>
</dbReference>
<keyword evidence="6" id="KW-1185">Reference proteome</keyword>
<sequence>LLHPGVFIGATHSGQRTTVIGGQEAPLGSRPYMAYVQIRSTGSCGGFLIHEDDVVVTAAHCNCNLGQPVTHQGAGSGLVPLEEKGPVSNFIPPDPASLRLWDGIGAGNMLPQTLELWHSAELTEWVGLVSLPEADQHIGPGSECSVAGWGRTGVNTTTDTLQEAEQEVVSDSLCREQYQHYNPTTMLCAGSPLTNQSGDSGGPLVCNGVVQGIVSNGNPDGRPPSIYTRISKFIPWITETLQKLS</sequence>
<evidence type="ECO:0000259" key="4">
    <source>
        <dbReference type="PROSITE" id="PS50240"/>
    </source>
</evidence>